<gene>
    <name evidence="1" type="ORF">DCAF_LOCUS22810</name>
</gene>
<sequence>MEILEIRRDLGRHRDKNGNWSELQNEKKKTMVIHVWSLVTVRSRVDEDGTDA</sequence>
<keyword evidence="2" id="KW-1185">Reference proteome</keyword>
<evidence type="ECO:0000313" key="1">
    <source>
        <dbReference type="EMBL" id="CAK7350086.1"/>
    </source>
</evidence>
<protein>
    <submittedName>
        <fullName evidence="1">Uncharacterized protein</fullName>
    </submittedName>
</protein>
<name>A0AAV1SI69_9ROSI</name>
<dbReference type="EMBL" id="CAWUPB010001184">
    <property type="protein sequence ID" value="CAK7350086.1"/>
    <property type="molecule type" value="Genomic_DNA"/>
</dbReference>
<organism evidence="1 2">
    <name type="scientific">Dovyalis caffra</name>
    <dbReference type="NCBI Taxonomy" id="77055"/>
    <lineage>
        <taxon>Eukaryota</taxon>
        <taxon>Viridiplantae</taxon>
        <taxon>Streptophyta</taxon>
        <taxon>Embryophyta</taxon>
        <taxon>Tracheophyta</taxon>
        <taxon>Spermatophyta</taxon>
        <taxon>Magnoliopsida</taxon>
        <taxon>eudicotyledons</taxon>
        <taxon>Gunneridae</taxon>
        <taxon>Pentapetalae</taxon>
        <taxon>rosids</taxon>
        <taxon>fabids</taxon>
        <taxon>Malpighiales</taxon>
        <taxon>Salicaceae</taxon>
        <taxon>Flacourtieae</taxon>
        <taxon>Dovyalis</taxon>
    </lineage>
</organism>
<reference evidence="1 2" key="1">
    <citation type="submission" date="2024-01" db="EMBL/GenBank/DDBJ databases">
        <authorList>
            <person name="Waweru B."/>
        </authorList>
    </citation>
    <scope>NUCLEOTIDE SEQUENCE [LARGE SCALE GENOMIC DNA]</scope>
</reference>
<comment type="caution">
    <text evidence="1">The sequence shown here is derived from an EMBL/GenBank/DDBJ whole genome shotgun (WGS) entry which is preliminary data.</text>
</comment>
<accession>A0AAV1SI69</accession>
<dbReference type="AlphaFoldDB" id="A0AAV1SI69"/>
<proteinExistence type="predicted"/>
<dbReference type="Proteomes" id="UP001314170">
    <property type="component" value="Unassembled WGS sequence"/>
</dbReference>
<evidence type="ECO:0000313" key="2">
    <source>
        <dbReference type="Proteomes" id="UP001314170"/>
    </source>
</evidence>